<name>A0A6H1ZLG3_9ZZZZ</name>
<dbReference type="EMBL" id="MT144101">
    <property type="protein sequence ID" value="QJA48763.1"/>
    <property type="molecule type" value="Genomic_DNA"/>
</dbReference>
<sequence length="76" mass="8990">MMVSKLVKVDRSMWVSLVEYPDDTLLIEGIHQHRTELDTFVRAGIRFSRKALKLMLPYIEEWLAEGDDDERNDHTE</sequence>
<dbReference type="AlphaFoldDB" id="A0A6H1ZLG3"/>
<protein>
    <submittedName>
        <fullName evidence="1">Uncharacterized protein</fullName>
    </submittedName>
</protein>
<reference evidence="1" key="1">
    <citation type="submission" date="2020-03" db="EMBL/GenBank/DDBJ databases">
        <title>The deep terrestrial virosphere.</title>
        <authorList>
            <person name="Holmfeldt K."/>
            <person name="Nilsson E."/>
            <person name="Simone D."/>
            <person name="Lopez-Fernandez M."/>
            <person name="Wu X."/>
            <person name="de Brujin I."/>
            <person name="Lundin D."/>
            <person name="Andersson A."/>
            <person name="Bertilsson S."/>
            <person name="Dopson M."/>
        </authorList>
    </citation>
    <scope>NUCLEOTIDE SEQUENCE</scope>
    <source>
        <strain evidence="1">TM448A01146</strain>
    </source>
</reference>
<gene>
    <name evidence="1" type="ORF">TM448A01146_0034</name>
</gene>
<evidence type="ECO:0000313" key="1">
    <source>
        <dbReference type="EMBL" id="QJA48763.1"/>
    </source>
</evidence>
<organism evidence="1">
    <name type="scientific">viral metagenome</name>
    <dbReference type="NCBI Taxonomy" id="1070528"/>
    <lineage>
        <taxon>unclassified sequences</taxon>
        <taxon>metagenomes</taxon>
        <taxon>organismal metagenomes</taxon>
    </lineage>
</organism>
<accession>A0A6H1ZLG3</accession>
<proteinExistence type="predicted"/>